<keyword evidence="1" id="KW-1133">Transmembrane helix</keyword>
<keyword evidence="1" id="KW-0812">Transmembrane</keyword>
<dbReference type="STRING" id="647171.MetfoDRAFT_0375"/>
<dbReference type="EMBL" id="AGJL01000006">
    <property type="protein sequence ID" value="EHP88577.1"/>
    <property type="molecule type" value="Genomic_DNA"/>
</dbReference>
<dbReference type="Proteomes" id="UP000003706">
    <property type="component" value="Unassembled WGS sequence"/>
</dbReference>
<evidence type="ECO:0008006" key="4">
    <source>
        <dbReference type="Google" id="ProtNLM"/>
    </source>
</evidence>
<feature type="transmembrane region" description="Helical" evidence="1">
    <location>
        <begin position="12"/>
        <end position="30"/>
    </location>
</feature>
<dbReference type="AlphaFoldDB" id="H1KX52"/>
<gene>
    <name evidence="2" type="ORF">MetfoDRAFT_0375</name>
</gene>
<evidence type="ECO:0000313" key="2">
    <source>
        <dbReference type="EMBL" id="EHP88577.1"/>
    </source>
</evidence>
<protein>
    <recommendedName>
        <fullName evidence="4">EamA domain-containing protein</fullName>
    </recommendedName>
</protein>
<name>H1KX52_9EURY</name>
<reference evidence="2 3" key="1">
    <citation type="submission" date="2011-09" db="EMBL/GenBank/DDBJ databases">
        <title>The draft genome of Methanotorris formicicus Mc-S-70.</title>
        <authorList>
            <consortium name="US DOE Joint Genome Institute (JGI-PGF)"/>
            <person name="Lucas S."/>
            <person name="Han J."/>
            <person name="Lapidus A."/>
            <person name="Cheng J.-F."/>
            <person name="Goodwin L."/>
            <person name="Pitluck S."/>
            <person name="Peters L."/>
            <person name="Land M.L."/>
            <person name="Hauser L."/>
            <person name="Sieprawska-Lupa M."/>
            <person name="Takai K."/>
            <person name="Miyazaki J."/>
            <person name="Whitman W."/>
            <person name="Woyke T.J."/>
        </authorList>
    </citation>
    <scope>NUCLEOTIDE SEQUENCE [LARGE SCALE GENOMIC DNA]</scope>
    <source>
        <strain evidence="2 3">Mc-S-70</strain>
    </source>
</reference>
<keyword evidence="3" id="KW-1185">Reference proteome</keyword>
<sequence length="31" mass="3245">MLSAIILGKIPSFKVCIGAVLIFIGISLVVE</sequence>
<keyword evidence="1" id="KW-0472">Membrane</keyword>
<proteinExistence type="predicted"/>
<accession>H1KX52</accession>
<evidence type="ECO:0000313" key="3">
    <source>
        <dbReference type="Proteomes" id="UP000003706"/>
    </source>
</evidence>
<evidence type="ECO:0000256" key="1">
    <source>
        <dbReference type="SAM" id="Phobius"/>
    </source>
</evidence>
<comment type="caution">
    <text evidence="2">The sequence shown here is derived from an EMBL/GenBank/DDBJ whole genome shotgun (WGS) entry which is preliminary data.</text>
</comment>
<organism evidence="2 3">
    <name type="scientific">Methanotorris formicicus Mc-S-70</name>
    <dbReference type="NCBI Taxonomy" id="647171"/>
    <lineage>
        <taxon>Archaea</taxon>
        <taxon>Methanobacteriati</taxon>
        <taxon>Methanobacteriota</taxon>
        <taxon>Methanomada group</taxon>
        <taxon>Methanococci</taxon>
        <taxon>Methanococcales</taxon>
        <taxon>Methanocaldococcaceae</taxon>
        <taxon>Methanotorris</taxon>
    </lineage>
</organism>